<keyword evidence="3" id="KW-1185">Reference proteome</keyword>
<feature type="coiled-coil region" evidence="1">
    <location>
        <begin position="34"/>
        <end position="61"/>
    </location>
</feature>
<keyword evidence="1" id="KW-0175">Coiled coil</keyword>
<accession>A0ABN3KDU7</accession>
<comment type="caution">
    <text evidence="2">The sequence shown here is derived from an EMBL/GenBank/DDBJ whole genome shotgun (WGS) entry which is preliminary data.</text>
</comment>
<dbReference type="EMBL" id="BAAARW010000045">
    <property type="protein sequence ID" value="GAA2456964.1"/>
    <property type="molecule type" value="Genomic_DNA"/>
</dbReference>
<evidence type="ECO:0000313" key="2">
    <source>
        <dbReference type="EMBL" id="GAA2456964.1"/>
    </source>
</evidence>
<gene>
    <name evidence="2" type="ORF">GCM10010191_90660</name>
</gene>
<evidence type="ECO:0000313" key="3">
    <source>
        <dbReference type="Proteomes" id="UP001501231"/>
    </source>
</evidence>
<evidence type="ECO:0000256" key="1">
    <source>
        <dbReference type="SAM" id="Coils"/>
    </source>
</evidence>
<reference evidence="2 3" key="1">
    <citation type="journal article" date="2019" name="Int. J. Syst. Evol. Microbiol.">
        <title>The Global Catalogue of Microorganisms (GCM) 10K type strain sequencing project: providing services to taxonomists for standard genome sequencing and annotation.</title>
        <authorList>
            <consortium name="The Broad Institute Genomics Platform"/>
            <consortium name="The Broad Institute Genome Sequencing Center for Infectious Disease"/>
            <person name="Wu L."/>
            <person name="Ma J."/>
        </authorList>
    </citation>
    <scope>NUCLEOTIDE SEQUENCE [LARGE SCALE GENOMIC DNA]</scope>
    <source>
        <strain evidence="2 3">JCM 3325</strain>
    </source>
</reference>
<name>A0ABN3KDU7_9ACTN</name>
<sequence length="77" mass="8364">MTGRRRTSGVEGVVSFGPRGTRARRTVTLTDEERQAVLTELAEITAELDELLSRAEEIGRRVAGAETPARSTWHGAA</sequence>
<organism evidence="2 3">
    <name type="scientific">Actinomadura vinacea</name>
    <dbReference type="NCBI Taxonomy" id="115336"/>
    <lineage>
        <taxon>Bacteria</taxon>
        <taxon>Bacillati</taxon>
        <taxon>Actinomycetota</taxon>
        <taxon>Actinomycetes</taxon>
        <taxon>Streptosporangiales</taxon>
        <taxon>Thermomonosporaceae</taxon>
        <taxon>Actinomadura</taxon>
    </lineage>
</organism>
<evidence type="ECO:0008006" key="4">
    <source>
        <dbReference type="Google" id="ProtNLM"/>
    </source>
</evidence>
<proteinExistence type="predicted"/>
<protein>
    <recommendedName>
        <fullName evidence="4">DUF1192 domain-containing protein</fullName>
    </recommendedName>
</protein>
<dbReference type="Proteomes" id="UP001501231">
    <property type="component" value="Unassembled WGS sequence"/>
</dbReference>